<dbReference type="Proteomes" id="UP000252519">
    <property type="component" value="Unassembled WGS sequence"/>
</dbReference>
<dbReference type="AlphaFoldDB" id="A0A368GJ50"/>
<dbReference type="OrthoDB" id="6252479at2759"/>
<organism evidence="2 3">
    <name type="scientific">Ancylostoma caninum</name>
    <name type="common">Dog hookworm</name>
    <dbReference type="NCBI Taxonomy" id="29170"/>
    <lineage>
        <taxon>Eukaryota</taxon>
        <taxon>Metazoa</taxon>
        <taxon>Ecdysozoa</taxon>
        <taxon>Nematoda</taxon>
        <taxon>Chromadorea</taxon>
        <taxon>Rhabditida</taxon>
        <taxon>Rhabditina</taxon>
        <taxon>Rhabditomorpha</taxon>
        <taxon>Strongyloidea</taxon>
        <taxon>Ancylostomatidae</taxon>
        <taxon>Ancylostomatinae</taxon>
        <taxon>Ancylostoma</taxon>
    </lineage>
</organism>
<feature type="compositionally biased region" description="Basic and acidic residues" evidence="1">
    <location>
        <begin position="54"/>
        <end position="67"/>
    </location>
</feature>
<reference evidence="2 3" key="1">
    <citation type="submission" date="2014-10" db="EMBL/GenBank/DDBJ databases">
        <title>Draft genome of the hookworm Ancylostoma caninum.</title>
        <authorList>
            <person name="Mitreva M."/>
        </authorList>
    </citation>
    <scope>NUCLEOTIDE SEQUENCE [LARGE SCALE GENOMIC DNA]</scope>
    <source>
        <strain evidence="2 3">Baltimore</strain>
    </source>
</reference>
<evidence type="ECO:0000313" key="3">
    <source>
        <dbReference type="Proteomes" id="UP000252519"/>
    </source>
</evidence>
<protein>
    <submittedName>
        <fullName evidence="2">Uncharacterized protein</fullName>
    </submittedName>
</protein>
<keyword evidence="3" id="KW-1185">Reference proteome</keyword>
<evidence type="ECO:0000256" key="1">
    <source>
        <dbReference type="SAM" id="MobiDB-lite"/>
    </source>
</evidence>
<sequence>MQTTLAQDDKEEITSTLRDENTEENSDFTLPRASPQSSAEVHLMPDVSQFQNSAEEHSTVDQQHSDEIQSTMSSGKDLEITLEGSDTEIQESSGTVPEVISTSEGSSTPVTSSTQDSNEELKIIVEGSEEGKFSVEGALRKGSIIRGLAISVTSTQKKKHYTKITLEGSDAFEIRPKQLYSGNKAYLFLKNPSSLSSSAVVTITAEGKNSMATKVITIAGTPPVDEAVEHASNPEKTVDVVEYNFSISERAPSGSTVGQIKDGDSKRVVGPPGL</sequence>
<evidence type="ECO:0000313" key="2">
    <source>
        <dbReference type="EMBL" id="RCN43005.1"/>
    </source>
</evidence>
<name>A0A368GJ50_ANCCA</name>
<proteinExistence type="predicted"/>
<dbReference type="EMBL" id="JOJR01000172">
    <property type="protein sequence ID" value="RCN43005.1"/>
    <property type="molecule type" value="Genomic_DNA"/>
</dbReference>
<accession>A0A368GJ50</accession>
<feature type="compositionally biased region" description="Polar residues" evidence="1">
    <location>
        <begin position="90"/>
        <end position="116"/>
    </location>
</feature>
<feature type="region of interest" description="Disordered" evidence="1">
    <location>
        <begin position="1"/>
        <end position="117"/>
    </location>
</feature>
<gene>
    <name evidence="2" type="ORF">ANCCAN_10964</name>
</gene>
<feature type="region of interest" description="Disordered" evidence="1">
    <location>
        <begin position="251"/>
        <end position="274"/>
    </location>
</feature>
<comment type="caution">
    <text evidence="2">The sequence shown here is derived from an EMBL/GenBank/DDBJ whole genome shotgun (WGS) entry which is preliminary data.</text>
</comment>